<reference evidence="2 3" key="1">
    <citation type="submission" date="2015-03" db="EMBL/GenBank/DDBJ databases">
        <title>Draft Genome Sequence of Burkholderia andropogonis type strain ICMP2807, isolated from Sorghum bicolor.</title>
        <authorList>
            <person name="Lopes-Santos L."/>
            <person name="Castro D.B."/>
            <person name="Ottoboni L.M."/>
            <person name="Park D."/>
            <person name="Weirc B.S."/>
            <person name="Destefano S.A."/>
        </authorList>
    </citation>
    <scope>NUCLEOTIDE SEQUENCE [LARGE SCALE GENOMIC DNA]</scope>
    <source>
        <strain evidence="2 3">ICMP2807</strain>
    </source>
</reference>
<dbReference type="Gene3D" id="3.40.630.30">
    <property type="match status" value="1"/>
</dbReference>
<organism evidence="2 3">
    <name type="scientific">Robbsia andropogonis</name>
    <dbReference type="NCBI Taxonomy" id="28092"/>
    <lineage>
        <taxon>Bacteria</taxon>
        <taxon>Pseudomonadati</taxon>
        <taxon>Pseudomonadota</taxon>
        <taxon>Betaproteobacteria</taxon>
        <taxon>Burkholderiales</taxon>
        <taxon>Burkholderiaceae</taxon>
        <taxon>Robbsia</taxon>
    </lineage>
</organism>
<dbReference type="GO" id="GO:0016747">
    <property type="term" value="F:acyltransferase activity, transferring groups other than amino-acyl groups"/>
    <property type="evidence" value="ECO:0007669"/>
    <property type="project" value="InterPro"/>
</dbReference>
<dbReference type="InterPro" id="IPR041496">
    <property type="entry name" value="YitH/HolE_GNAT"/>
</dbReference>
<dbReference type="PANTHER" id="PTHR47237">
    <property type="entry name" value="SLL0310 PROTEIN"/>
    <property type="match status" value="1"/>
</dbReference>
<dbReference type="InterPro" id="IPR052729">
    <property type="entry name" value="Acyl/Acetyltrans_Enzymes"/>
</dbReference>
<evidence type="ECO:0000313" key="2">
    <source>
        <dbReference type="EMBL" id="KKB63687.1"/>
    </source>
</evidence>
<evidence type="ECO:0000259" key="1">
    <source>
        <dbReference type="PROSITE" id="PS51186"/>
    </source>
</evidence>
<dbReference type="Pfam" id="PF18014">
    <property type="entry name" value="Acetyltransf_18"/>
    <property type="match status" value="1"/>
</dbReference>
<proteinExistence type="predicted"/>
<dbReference type="InterPro" id="IPR016181">
    <property type="entry name" value="Acyl_CoA_acyltransferase"/>
</dbReference>
<protein>
    <recommendedName>
        <fullName evidence="1">N-acetyltransferase domain-containing protein</fullName>
    </recommendedName>
</protein>
<comment type="caution">
    <text evidence="2">The sequence shown here is derived from an EMBL/GenBank/DDBJ whole genome shotgun (WGS) entry which is preliminary data.</text>
</comment>
<dbReference type="InterPro" id="IPR000182">
    <property type="entry name" value="GNAT_dom"/>
</dbReference>
<dbReference type="SUPFAM" id="SSF55729">
    <property type="entry name" value="Acyl-CoA N-acyltransferases (Nat)"/>
    <property type="match status" value="1"/>
</dbReference>
<dbReference type="PATRIC" id="fig|28092.6.peg.2418"/>
<gene>
    <name evidence="2" type="ORF">WM40_10225</name>
</gene>
<name>A0A0F5K2B5_9BURK</name>
<dbReference type="RefSeq" id="WP_024903885.1">
    <property type="nucleotide sequence ID" value="NZ_CADFGU010000011.1"/>
</dbReference>
<dbReference type="EMBL" id="LAQU01000008">
    <property type="protein sequence ID" value="KKB63687.1"/>
    <property type="molecule type" value="Genomic_DNA"/>
</dbReference>
<accession>A0A0F5K2B5</accession>
<feature type="domain" description="N-acetyltransferase" evidence="1">
    <location>
        <begin position="18"/>
        <end position="153"/>
    </location>
</feature>
<evidence type="ECO:0000313" key="3">
    <source>
        <dbReference type="Proteomes" id="UP000033618"/>
    </source>
</evidence>
<dbReference type="PANTHER" id="PTHR47237:SF2">
    <property type="entry name" value="BLL4206 PROTEIN"/>
    <property type="match status" value="1"/>
</dbReference>
<dbReference type="Gene3D" id="3.40.630.90">
    <property type="match status" value="1"/>
</dbReference>
<dbReference type="Proteomes" id="UP000033618">
    <property type="component" value="Unassembled WGS sequence"/>
</dbReference>
<dbReference type="PROSITE" id="PS51186">
    <property type="entry name" value="GNAT"/>
    <property type="match status" value="1"/>
</dbReference>
<sequence length="297" mass="31792">MSASTSFPSPTDVGPPISGIRDMTAADLAAALHLSEDIGWPHRLSDWRLFSSLGRGRVAMVQGRVAVVGQRWTWGEQAGTIGLLVTAPPFRGSEIEQQLLADLMAGMGRRTMLIYPFGGLEQLARRAGFQHDGGVEQWQGRPRPAPLMPLPDGARLRPASRNDLSALTGLDARATGLSRGPMIAAWLDHAVNAIVLDQGSAVSGFAIMRRFGRGVYIGPVVAPDVEQAQSMIAHLCSAATGRFLRIDIRSDVLSGMRTWLTGLGLSCVTTVPMMRHGPALETDPRVRNIAIAAQAMA</sequence>
<keyword evidence="3" id="KW-1185">Reference proteome</keyword>
<dbReference type="AlphaFoldDB" id="A0A0F5K2B5"/>
<dbReference type="OrthoDB" id="510731at2"/>
<dbReference type="STRING" id="28092.WM40_10225"/>